<keyword evidence="1" id="KW-1133">Transmembrane helix</keyword>
<proteinExistence type="predicted"/>
<reference evidence="2" key="1">
    <citation type="submission" date="2021-06" db="EMBL/GenBank/DDBJ databases">
        <authorList>
            <person name="Kallberg Y."/>
            <person name="Tangrot J."/>
            <person name="Rosling A."/>
        </authorList>
    </citation>
    <scope>NUCLEOTIDE SEQUENCE</scope>
    <source>
        <strain evidence="2">MA453B</strain>
    </source>
</reference>
<sequence length="45" mass="4911">PSNLNVSGSSMTLKSIMSRRFALLAIIVSGTIFVFWLLILAEEAL</sequence>
<keyword evidence="1" id="KW-0472">Membrane</keyword>
<keyword evidence="3" id="KW-1185">Reference proteome</keyword>
<keyword evidence="1" id="KW-0812">Transmembrane</keyword>
<gene>
    <name evidence="2" type="ORF">DERYTH_LOCUS27563</name>
</gene>
<dbReference type="AlphaFoldDB" id="A0A9N9KEH2"/>
<dbReference type="EMBL" id="CAJVPY010063878">
    <property type="protein sequence ID" value="CAG8823765.1"/>
    <property type="molecule type" value="Genomic_DNA"/>
</dbReference>
<evidence type="ECO:0000313" key="2">
    <source>
        <dbReference type="EMBL" id="CAG8823765.1"/>
    </source>
</evidence>
<evidence type="ECO:0000313" key="3">
    <source>
        <dbReference type="Proteomes" id="UP000789405"/>
    </source>
</evidence>
<accession>A0A9N9KEH2</accession>
<evidence type="ECO:0000256" key="1">
    <source>
        <dbReference type="SAM" id="Phobius"/>
    </source>
</evidence>
<feature type="non-terminal residue" evidence="2">
    <location>
        <position position="1"/>
    </location>
</feature>
<feature type="non-terminal residue" evidence="2">
    <location>
        <position position="45"/>
    </location>
</feature>
<dbReference type="Proteomes" id="UP000789405">
    <property type="component" value="Unassembled WGS sequence"/>
</dbReference>
<name>A0A9N9KEH2_9GLOM</name>
<feature type="transmembrane region" description="Helical" evidence="1">
    <location>
        <begin position="21"/>
        <end position="41"/>
    </location>
</feature>
<comment type="caution">
    <text evidence="2">The sequence shown here is derived from an EMBL/GenBank/DDBJ whole genome shotgun (WGS) entry which is preliminary data.</text>
</comment>
<organism evidence="2 3">
    <name type="scientific">Dentiscutata erythropus</name>
    <dbReference type="NCBI Taxonomy" id="1348616"/>
    <lineage>
        <taxon>Eukaryota</taxon>
        <taxon>Fungi</taxon>
        <taxon>Fungi incertae sedis</taxon>
        <taxon>Mucoromycota</taxon>
        <taxon>Glomeromycotina</taxon>
        <taxon>Glomeromycetes</taxon>
        <taxon>Diversisporales</taxon>
        <taxon>Gigasporaceae</taxon>
        <taxon>Dentiscutata</taxon>
    </lineage>
</organism>
<protein>
    <submittedName>
        <fullName evidence="2">26116_t:CDS:1</fullName>
    </submittedName>
</protein>